<gene>
    <name evidence="1" type="ORF">AKA01nite_15860</name>
</gene>
<evidence type="ECO:0000313" key="1">
    <source>
        <dbReference type="EMBL" id="GEK91964.1"/>
    </source>
</evidence>
<dbReference type="Proteomes" id="UP000321662">
    <property type="component" value="Unassembled WGS sequence"/>
</dbReference>
<organism evidence="1 2">
    <name type="scientific">Alkalibacterium kapii</name>
    <dbReference type="NCBI Taxonomy" id="426704"/>
    <lineage>
        <taxon>Bacteria</taxon>
        <taxon>Bacillati</taxon>
        <taxon>Bacillota</taxon>
        <taxon>Bacilli</taxon>
        <taxon>Lactobacillales</taxon>
        <taxon>Carnobacteriaceae</taxon>
        <taxon>Alkalibacterium</taxon>
    </lineage>
</organism>
<name>A0A511AUY9_9LACT</name>
<dbReference type="EMBL" id="BJUY01000024">
    <property type="protein sequence ID" value="GEK91964.1"/>
    <property type="molecule type" value="Genomic_DNA"/>
</dbReference>
<dbReference type="AlphaFoldDB" id="A0A511AUY9"/>
<comment type="caution">
    <text evidence="1">The sequence shown here is derived from an EMBL/GenBank/DDBJ whole genome shotgun (WGS) entry which is preliminary data.</text>
</comment>
<accession>A0A511AUY9</accession>
<sequence>MFSRNIWLRLEKTAALITNEQEQLIKTEKAVRIPYVKVHELLCAIICSDIDASIHVFLKASRHQRLFSRFKGGSQVTIFG</sequence>
<keyword evidence="2" id="KW-1185">Reference proteome</keyword>
<protein>
    <submittedName>
        <fullName evidence="1">Uncharacterized protein</fullName>
    </submittedName>
</protein>
<proteinExistence type="predicted"/>
<reference evidence="1 2" key="1">
    <citation type="submission" date="2019-07" db="EMBL/GenBank/DDBJ databases">
        <title>Whole genome shotgun sequence of Alkalibacterium kapii NBRC 103247.</title>
        <authorList>
            <person name="Hosoyama A."/>
            <person name="Uohara A."/>
            <person name="Ohji S."/>
            <person name="Ichikawa N."/>
        </authorList>
    </citation>
    <scope>NUCLEOTIDE SEQUENCE [LARGE SCALE GENOMIC DNA]</scope>
    <source>
        <strain evidence="1 2">NBRC 103247</strain>
    </source>
</reference>
<evidence type="ECO:0000313" key="2">
    <source>
        <dbReference type="Proteomes" id="UP000321662"/>
    </source>
</evidence>